<dbReference type="InterPro" id="IPR013328">
    <property type="entry name" value="6PGD_dom2"/>
</dbReference>
<dbReference type="SUPFAM" id="SSF48179">
    <property type="entry name" value="6-phosphogluconate dehydrogenase C-terminal domain-like"/>
    <property type="match status" value="1"/>
</dbReference>
<gene>
    <name evidence="3" type="ORF">AB2L27_10230</name>
</gene>
<dbReference type="InterPro" id="IPR015814">
    <property type="entry name" value="Pgluconate_DH_NAD-bd_C"/>
</dbReference>
<protein>
    <submittedName>
        <fullName evidence="3">DUF1932 domain-containing protein</fullName>
    </submittedName>
</protein>
<dbReference type="Proteomes" id="UP001565927">
    <property type="component" value="Unassembled WGS sequence"/>
</dbReference>
<dbReference type="InterPro" id="IPR008927">
    <property type="entry name" value="6-PGluconate_DH-like_C_sf"/>
</dbReference>
<comment type="caution">
    <text evidence="3">The sequence shown here is derived from an EMBL/GenBank/DDBJ whole genome shotgun (WGS) entry which is preliminary data.</text>
</comment>
<accession>A0ABV4H371</accession>
<dbReference type="SUPFAM" id="SSF51735">
    <property type="entry name" value="NAD(P)-binding Rossmann-fold domains"/>
    <property type="match status" value="1"/>
</dbReference>
<name>A0ABV4H371_9ACTN</name>
<evidence type="ECO:0000313" key="3">
    <source>
        <dbReference type="EMBL" id="MEZ0165138.1"/>
    </source>
</evidence>
<dbReference type="EMBL" id="JBGFTU010000010">
    <property type="protein sequence ID" value="MEZ0165138.1"/>
    <property type="molecule type" value="Genomic_DNA"/>
</dbReference>
<dbReference type="InterPro" id="IPR006115">
    <property type="entry name" value="6PGDH_NADP-bd"/>
</dbReference>
<dbReference type="Pfam" id="PF03446">
    <property type="entry name" value="NAD_binding_2"/>
    <property type="match status" value="1"/>
</dbReference>
<evidence type="ECO:0000259" key="1">
    <source>
        <dbReference type="Pfam" id="PF03446"/>
    </source>
</evidence>
<dbReference type="InterPro" id="IPR036291">
    <property type="entry name" value="NAD(P)-bd_dom_sf"/>
</dbReference>
<sequence length="273" mass="28426">MVTTTPAQSPSDRAARRIAVLHPGRMGAAVARALRLAGHEVGWVPEGRSEGTRRRALEAGLTAVTSASELASYDVVVSLCPPDAALETARGLHGFTGLYVDANAVSPDTARAVASTVRDRGAEHVDAAVVGPPPVTAGSTRLYLSGRRATEVAGLFADTPVQPVVLDGDDVAASALKMAYAAWTKITAALLVGVDDTARALGVEEALRAEWALSQPELASRLTAARESAVTKGWRWTGEMHEIGRTLSAAGTPTGFADGAAEVFARWPRPQEG</sequence>
<organism evidence="3 4">
    <name type="scientific">Kineococcus halophytocola</name>
    <dbReference type="NCBI Taxonomy" id="3234027"/>
    <lineage>
        <taxon>Bacteria</taxon>
        <taxon>Bacillati</taxon>
        <taxon>Actinomycetota</taxon>
        <taxon>Actinomycetes</taxon>
        <taxon>Kineosporiales</taxon>
        <taxon>Kineosporiaceae</taxon>
        <taxon>Kineococcus</taxon>
    </lineage>
</organism>
<evidence type="ECO:0000313" key="4">
    <source>
        <dbReference type="Proteomes" id="UP001565927"/>
    </source>
</evidence>
<dbReference type="Pfam" id="PF09130">
    <property type="entry name" value="DUF1932"/>
    <property type="match status" value="1"/>
</dbReference>
<reference evidence="3 4" key="1">
    <citation type="submission" date="2024-07" db="EMBL/GenBank/DDBJ databases">
        <authorList>
            <person name="Thanompreechachai J."/>
            <person name="Duangmal K."/>
        </authorList>
    </citation>
    <scope>NUCLEOTIDE SEQUENCE [LARGE SCALE GENOMIC DNA]</scope>
    <source>
        <strain evidence="3 4">LSe6-4</strain>
    </source>
</reference>
<dbReference type="Gene3D" id="3.40.50.720">
    <property type="entry name" value="NAD(P)-binding Rossmann-like Domain"/>
    <property type="match status" value="1"/>
</dbReference>
<keyword evidence="4" id="KW-1185">Reference proteome</keyword>
<proteinExistence type="predicted"/>
<dbReference type="Gene3D" id="1.10.1040.10">
    <property type="entry name" value="N-(1-d-carboxylethyl)-l-norvaline Dehydrogenase, domain 2"/>
    <property type="match status" value="1"/>
</dbReference>
<dbReference type="RefSeq" id="WP_370441364.1">
    <property type="nucleotide sequence ID" value="NZ_JBGFTU010000010.1"/>
</dbReference>
<feature type="domain" description="Phosphogluconate dehydrogenase NAD-binding putative C-terminal" evidence="2">
    <location>
        <begin position="198"/>
        <end position="267"/>
    </location>
</feature>
<evidence type="ECO:0000259" key="2">
    <source>
        <dbReference type="Pfam" id="PF09130"/>
    </source>
</evidence>
<feature type="domain" description="6-phosphogluconate dehydrogenase NADP-binding" evidence="1">
    <location>
        <begin position="18"/>
        <end position="132"/>
    </location>
</feature>